<feature type="domain" description="Thioredoxin" evidence="1">
    <location>
        <begin position="22"/>
        <end position="182"/>
    </location>
</feature>
<reference evidence="2 3" key="1">
    <citation type="journal article" date="2018" name="Appl. Microbiol. Biotechnol.">
        <title>Co-cultivation of the strictly anaerobic methanogen Methanosarcina barkeri with aerobic methanotrophs in an oxygen-limited membrane bioreactor.</title>
        <authorList>
            <person name="In 't Zandt M.H."/>
            <person name="van den Bosch T.J.M."/>
            <person name="Rijkers R."/>
            <person name="van Kessel M.A.H.J."/>
            <person name="Jetten M.S.M."/>
            <person name="Welte C.U."/>
        </authorList>
    </citation>
    <scope>NUCLEOTIDE SEQUENCE [LARGE SCALE GENOMIC DNA]</scope>
    <source>
        <strain evidence="2 3">DSM 17706</strain>
    </source>
</reference>
<dbReference type="InterPro" id="IPR013766">
    <property type="entry name" value="Thioredoxin_domain"/>
</dbReference>
<evidence type="ECO:0000313" key="3">
    <source>
        <dbReference type="Proteomes" id="UP000245137"/>
    </source>
</evidence>
<dbReference type="Gene3D" id="3.40.30.10">
    <property type="entry name" value="Glutaredoxin"/>
    <property type="match status" value="1"/>
</dbReference>
<protein>
    <submittedName>
        <fullName evidence="2">Thiol-disulfide isomerase</fullName>
    </submittedName>
</protein>
<dbReference type="PROSITE" id="PS51352">
    <property type="entry name" value="THIOREDOXIN_2"/>
    <property type="match status" value="1"/>
</dbReference>
<dbReference type="CDD" id="cd02966">
    <property type="entry name" value="TlpA_like_family"/>
    <property type="match status" value="1"/>
</dbReference>
<dbReference type="SUPFAM" id="SSF52833">
    <property type="entry name" value="Thioredoxin-like"/>
    <property type="match status" value="1"/>
</dbReference>
<gene>
    <name evidence="2" type="ORF">C5689_04725</name>
</gene>
<keyword evidence="2" id="KW-0413">Isomerase</keyword>
<evidence type="ECO:0000259" key="1">
    <source>
        <dbReference type="PROSITE" id="PS51352"/>
    </source>
</evidence>
<dbReference type="EMBL" id="PUIV01000004">
    <property type="protein sequence ID" value="PWB95095.1"/>
    <property type="molecule type" value="Genomic_DNA"/>
</dbReference>
<organism evidence="2 3">
    <name type="scientific">Methylosinus sporium</name>
    <dbReference type="NCBI Taxonomy" id="428"/>
    <lineage>
        <taxon>Bacteria</taxon>
        <taxon>Pseudomonadati</taxon>
        <taxon>Pseudomonadota</taxon>
        <taxon>Alphaproteobacteria</taxon>
        <taxon>Hyphomicrobiales</taxon>
        <taxon>Methylocystaceae</taxon>
        <taxon>Methylosinus</taxon>
    </lineage>
</organism>
<sequence length="183" mass="19806">MRRALFAAAACATAQVGWPQVGWSQATAPQIATGEAVSGQAVSKPEIAPFARGSFDAIRKAHAGRPLIVHFWSVTCSICVAELADWAKLARETSGVDFVFVNADPESDRHRALSRMEKAGLRQAANFAFADRFVERLYFEVDQAWAGELPFTALVAANGRLVTEIGALSDLKLASWLADKAER</sequence>
<dbReference type="Proteomes" id="UP000245137">
    <property type="component" value="Unassembled WGS sequence"/>
</dbReference>
<evidence type="ECO:0000313" key="2">
    <source>
        <dbReference type="EMBL" id="PWB95095.1"/>
    </source>
</evidence>
<dbReference type="AlphaFoldDB" id="A0A2U1SU07"/>
<dbReference type="InterPro" id="IPR036249">
    <property type="entry name" value="Thioredoxin-like_sf"/>
</dbReference>
<name>A0A2U1SU07_METSR</name>
<comment type="caution">
    <text evidence="2">The sequence shown here is derived from an EMBL/GenBank/DDBJ whole genome shotgun (WGS) entry which is preliminary data.</text>
</comment>
<accession>A0A2U1SU07</accession>
<dbReference type="GO" id="GO:0016853">
    <property type="term" value="F:isomerase activity"/>
    <property type="evidence" value="ECO:0007669"/>
    <property type="project" value="UniProtKB-KW"/>
</dbReference>
<dbReference type="OrthoDB" id="6399635at2"/>
<keyword evidence="3" id="KW-1185">Reference proteome</keyword>
<proteinExistence type="predicted"/>